<evidence type="ECO:0000313" key="9">
    <source>
        <dbReference type="EMBL" id="SPO04750.1"/>
    </source>
</evidence>
<evidence type="ECO:0000256" key="1">
    <source>
        <dbReference type="ARBA" id="ARBA00004191"/>
    </source>
</evidence>
<dbReference type="GO" id="GO:0031505">
    <property type="term" value="P:fungal-type cell wall organization"/>
    <property type="evidence" value="ECO:0007669"/>
    <property type="project" value="TreeGrafter"/>
</dbReference>
<accession>A0AAE8N4L0</accession>
<comment type="similarity">
    <text evidence="5">Belongs to the PIR protein family.</text>
</comment>
<evidence type="ECO:0000259" key="8">
    <source>
        <dbReference type="Pfam" id="PF22799"/>
    </source>
</evidence>
<feature type="compositionally biased region" description="Low complexity" evidence="6">
    <location>
        <begin position="249"/>
        <end position="261"/>
    </location>
</feature>
<keyword evidence="4 7" id="KW-0732">Signal</keyword>
<dbReference type="InterPro" id="IPR051153">
    <property type="entry name" value="Yeast_CWMannoprotein_PIR"/>
</dbReference>
<feature type="chain" id="PRO_5041946485" description="Cell wall mannoprotein PIR1-like C-terminal domain-containing protein" evidence="7">
    <location>
        <begin position="18"/>
        <end position="291"/>
    </location>
</feature>
<evidence type="ECO:0000256" key="7">
    <source>
        <dbReference type="SAM" id="SignalP"/>
    </source>
</evidence>
<evidence type="ECO:0000313" key="10">
    <source>
        <dbReference type="Proteomes" id="UP001187682"/>
    </source>
</evidence>
<sequence>MKPTVAIIAACMALVSAVEPVAKRVSQVAENATECQGSVDGHFKLTVVDGKKDKRAVPQPETKADCNTDGSLTVTLKDGILKDKEGRTAYISSNFQLQFDDPPQSGAISAGGFAVCHDGYLSLNQGNTEFFECKSGEFWNIYDRNWAEHCDAVYLLSNPCTADGESLDGGSTETVAGAGAKTITVPTKVITVMGDGQPQIRTTDVGKVVCQIDDGQVQGHTTDCPVTAQATSGIAGNVTETDHHGRHGGTATATGSAPSSTGEDESGAPDLGGPTWAAVIIISVAAAALFN</sequence>
<keyword evidence="10" id="KW-1185">Reference proteome</keyword>
<proteinExistence type="inferred from homology"/>
<keyword evidence="2" id="KW-0134">Cell wall</keyword>
<dbReference type="AlphaFoldDB" id="A0AAE8N4L0"/>
<protein>
    <recommendedName>
        <fullName evidence="8">Cell wall mannoprotein PIR1-like C-terminal domain-containing protein</fullName>
    </recommendedName>
</protein>
<evidence type="ECO:0000256" key="3">
    <source>
        <dbReference type="ARBA" id="ARBA00022525"/>
    </source>
</evidence>
<feature type="domain" description="Cell wall mannoprotein PIR1-like C-terminal" evidence="8">
    <location>
        <begin position="79"/>
        <end position="153"/>
    </location>
</feature>
<dbReference type="InterPro" id="IPR054508">
    <property type="entry name" value="PIR1-like_C"/>
</dbReference>
<dbReference type="EMBL" id="ONZQ02000011">
    <property type="protein sequence ID" value="SPO04750.1"/>
    <property type="molecule type" value="Genomic_DNA"/>
</dbReference>
<evidence type="ECO:0000256" key="2">
    <source>
        <dbReference type="ARBA" id="ARBA00022512"/>
    </source>
</evidence>
<reference evidence="9" key="1">
    <citation type="submission" date="2018-03" db="EMBL/GenBank/DDBJ databases">
        <authorList>
            <person name="Guldener U."/>
        </authorList>
    </citation>
    <scope>NUCLEOTIDE SEQUENCE</scope>
</reference>
<evidence type="ECO:0000256" key="5">
    <source>
        <dbReference type="ARBA" id="ARBA00038219"/>
    </source>
</evidence>
<gene>
    <name evidence="9" type="ORF">DNG_07435</name>
</gene>
<organism evidence="9 10">
    <name type="scientific">Cephalotrichum gorgonifer</name>
    <dbReference type="NCBI Taxonomy" id="2041049"/>
    <lineage>
        <taxon>Eukaryota</taxon>
        <taxon>Fungi</taxon>
        <taxon>Dikarya</taxon>
        <taxon>Ascomycota</taxon>
        <taxon>Pezizomycotina</taxon>
        <taxon>Sordariomycetes</taxon>
        <taxon>Hypocreomycetidae</taxon>
        <taxon>Microascales</taxon>
        <taxon>Microascaceae</taxon>
        <taxon>Cephalotrichum</taxon>
    </lineage>
</organism>
<evidence type="ECO:0000256" key="4">
    <source>
        <dbReference type="ARBA" id="ARBA00022729"/>
    </source>
</evidence>
<dbReference type="GO" id="GO:0005199">
    <property type="term" value="F:structural constituent of cell wall"/>
    <property type="evidence" value="ECO:0007669"/>
    <property type="project" value="TreeGrafter"/>
</dbReference>
<dbReference type="PANTHER" id="PTHR47254">
    <property type="entry name" value="CELL WALL MANNOPROTEIN CIS3-RELATED"/>
    <property type="match status" value="1"/>
</dbReference>
<comment type="caution">
    <text evidence="9">The sequence shown here is derived from an EMBL/GenBank/DDBJ whole genome shotgun (WGS) entry which is preliminary data.</text>
</comment>
<keyword evidence="3" id="KW-0964">Secreted</keyword>
<feature type="signal peptide" evidence="7">
    <location>
        <begin position="1"/>
        <end position="17"/>
    </location>
</feature>
<feature type="region of interest" description="Disordered" evidence="6">
    <location>
        <begin position="237"/>
        <end position="271"/>
    </location>
</feature>
<dbReference type="Proteomes" id="UP001187682">
    <property type="component" value="Unassembled WGS sequence"/>
</dbReference>
<dbReference type="GO" id="GO:0009277">
    <property type="term" value="C:fungal-type cell wall"/>
    <property type="evidence" value="ECO:0007669"/>
    <property type="project" value="TreeGrafter"/>
</dbReference>
<evidence type="ECO:0000256" key="6">
    <source>
        <dbReference type="SAM" id="MobiDB-lite"/>
    </source>
</evidence>
<comment type="subcellular location">
    <subcellularLocation>
        <location evidence="1">Secreted</location>
        <location evidence="1">Cell wall</location>
    </subcellularLocation>
</comment>
<name>A0AAE8N4L0_9PEZI</name>
<dbReference type="PANTHER" id="PTHR47254:SF1">
    <property type="entry name" value="CELL WALL MANNOPROTEIN CIS3-RELATED"/>
    <property type="match status" value="1"/>
</dbReference>
<dbReference type="Pfam" id="PF22799">
    <property type="entry name" value="PIR1-like_C"/>
    <property type="match status" value="1"/>
</dbReference>